<dbReference type="SUPFAM" id="SSF46934">
    <property type="entry name" value="UBA-like"/>
    <property type="match status" value="1"/>
</dbReference>
<gene>
    <name evidence="4" type="ORF">FOXB_17793</name>
</gene>
<feature type="domain" description="UBA" evidence="2">
    <location>
        <begin position="333"/>
        <end position="374"/>
    </location>
</feature>
<dbReference type="InterPro" id="IPR015496">
    <property type="entry name" value="Ubiquilin"/>
</dbReference>
<dbReference type="PANTHER" id="PTHR10677">
    <property type="entry name" value="UBIQUILIN"/>
    <property type="match status" value="1"/>
</dbReference>
<dbReference type="Pfam" id="PF00240">
    <property type="entry name" value="ubiquitin"/>
    <property type="match status" value="1"/>
</dbReference>
<dbReference type="OrthoDB" id="267397at2759"/>
<dbReference type="Gene3D" id="1.10.8.10">
    <property type="entry name" value="DNA helicase RuvA subunit, C-terminal domain"/>
    <property type="match status" value="1"/>
</dbReference>
<dbReference type="InterPro" id="IPR000626">
    <property type="entry name" value="Ubiquitin-like_dom"/>
</dbReference>
<comment type="caution">
    <text evidence="4">The sequence shown here is derived from an EMBL/GenBank/DDBJ whole genome shotgun (WGS) entry which is preliminary data.</text>
</comment>
<dbReference type="PROSITE" id="PS50030">
    <property type="entry name" value="UBA"/>
    <property type="match status" value="1"/>
</dbReference>
<dbReference type="AlphaFoldDB" id="F9GGK9"/>
<dbReference type="SUPFAM" id="SSF54236">
    <property type="entry name" value="Ubiquitin-like"/>
    <property type="match status" value="1"/>
</dbReference>
<dbReference type="GO" id="GO:0031593">
    <property type="term" value="F:polyubiquitin modification-dependent protein binding"/>
    <property type="evidence" value="ECO:0007669"/>
    <property type="project" value="TreeGrafter"/>
</dbReference>
<proteinExistence type="predicted"/>
<accession>F9GGK9</accession>
<dbReference type="InterPro" id="IPR029071">
    <property type="entry name" value="Ubiquitin-like_domsf"/>
</dbReference>
<dbReference type="EMBL" id="AFQF01007807">
    <property type="protein sequence ID" value="EGU71699.1"/>
    <property type="molecule type" value="Genomic_DNA"/>
</dbReference>
<dbReference type="InterPro" id="IPR015940">
    <property type="entry name" value="UBA"/>
</dbReference>
<evidence type="ECO:0000256" key="1">
    <source>
        <dbReference type="SAM" id="MobiDB-lite"/>
    </source>
</evidence>
<dbReference type="GO" id="GO:0006511">
    <property type="term" value="P:ubiquitin-dependent protein catabolic process"/>
    <property type="evidence" value="ECO:0007669"/>
    <property type="project" value="TreeGrafter"/>
</dbReference>
<reference evidence="4" key="1">
    <citation type="journal article" date="2012" name="Mol. Plant Microbe Interact.">
        <title>A highly conserved effector in Fusarium oxysporum is required for full virulence on Arabidopsis.</title>
        <authorList>
            <person name="Thatcher L.F."/>
            <person name="Gardiner D.M."/>
            <person name="Kazan K."/>
            <person name="Manners J."/>
        </authorList>
    </citation>
    <scope>NUCLEOTIDE SEQUENCE [LARGE SCALE GENOMIC DNA]</scope>
    <source>
        <strain evidence="4">Fo5176</strain>
    </source>
</reference>
<name>F9GGK9_FUSOF</name>
<dbReference type="STRING" id="660025.F9GGK9"/>
<feature type="region of interest" description="Disordered" evidence="1">
    <location>
        <begin position="121"/>
        <end position="154"/>
    </location>
</feature>
<dbReference type="SMART" id="SM00213">
    <property type="entry name" value="UBQ"/>
    <property type="match status" value="1"/>
</dbReference>
<dbReference type="PANTHER" id="PTHR10677:SF3">
    <property type="entry name" value="FI07626P-RELATED"/>
    <property type="match status" value="1"/>
</dbReference>
<dbReference type="InterPro" id="IPR009060">
    <property type="entry name" value="UBA-like_sf"/>
</dbReference>
<organism evidence="4">
    <name type="scientific">Fusarium oxysporum (strain Fo5176)</name>
    <name type="common">Fusarium vascular wilt</name>
    <dbReference type="NCBI Taxonomy" id="660025"/>
    <lineage>
        <taxon>Eukaryota</taxon>
        <taxon>Fungi</taxon>
        <taxon>Dikarya</taxon>
        <taxon>Ascomycota</taxon>
        <taxon>Pezizomycotina</taxon>
        <taxon>Sordariomycetes</taxon>
        <taxon>Hypocreomycetidae</taxon>
        <taxon>Hypocreales</taxon>
        <taxon>Nectriaceae</taxon>
        <taxon>Fusarium</taxon>
        <taxon>Fusarium oxysporum species complex</taxon>
    </lineage>
</organism>
<dbReference type="GO" id="GO:0005829">
    <property type="term" value="C:cytosol"/>
    <property type="evidence" value="ECO:0007669"/>
    <property type="project" value="TreeGrafter"/>
</dbReference>
<sequence length="383" mass="41498">MERELSPFFGPVSTLAIAAQISIPRRAMSPANAMADNPQSSNDSQITFKVKALSGSTLNITMGGTETVSDLWNKLAEKFPGEISAGSPRLIFSGQVMANDKALSAYGIKSDNTVFIHNSAASNQQSDPTSNVNTPASTPISARIDTTNQPSANLTDTMYGGSGGPLAVGTCRLGGMLPSPVAVLEQLVMGAPNYHQHACAALQDPNFVNNIIDKYFTLQNDHEDRRVLNSLSTDWLFANPEIIEKMTHELQSSFGGMAVAFPAPGITDTTPENVVIGGSSQVQQEQNNSLARFFLPDLMGVQEGKGSDHVVMSPVRELDRLRLKARGERSYEDFYAEQLRRLNDKGFCDFDDNVDALEQACGSVEGAIEYLKKKKLDNMPDRS</sequence>
<evidence type="ECO:0000259" key="2">
    <source>
        <dbReference type="PROSITE" id="PS50030"/>
    </source>
</evidence>
<dbReference type="PROSITE" id="PS50053">
    <property type="entry name" value="UBIQUITIN_2"/>
    <property type="match status" value="1"/>
</dbReference>
<feature type="domain" description="Ubiquitin-like" evidence="3">
    <location>
        <begin position="46"/>
        <end position="123"/>
    </location>
</feature>
<dbReference type="Gene3D" id="3.10.20.90">
    <property type="entry name" value="Phosphatidylinositol 3-kinase Catalytic Subunit, Chain A, domain 1"/>
    <property type="match status" value="1"/>
</dbReference>
<evidence type="ECO:0000259" key="3">
    <source>
        <dbReference type="PROSITE" id="PS50053"/>
    </source>
</evidence>
<protein>
    <recommendedName>
        <fullName evidence="5">Ubiquitin-like domain-containing protein</fullName>
    </recommendedName>
</protein>
<evidence type="ECO:0008006" key="5">
    <source>
        <dbReference type="Google" id="ProtNLM"/>
    </source>
</evidence>
<evidence type="ECO:0000313" key="4">
    <source>
        <dbReference type="EMBL" id="EGU71699.1"/>
    </source>
</evidence>